<evidence type="ECO:0000256" key="2">
    <source>
        <dbReference type="ARBA" id="ARBA00006275"/>
    </source>
</evidence>
<evidence type="ECO:0000313" key="9">
    <source>
        <dbReference type="EMBL" id="RAV99456.1"/>
    </source>
</evidence>
<evidence type="ECO:0000256" key="4">
    <source>
        <dbReference type="ARBA" id="ARBA00023136"/>
    </source>
</evidence>
<dbReference type="InterPro" id="IPR033985">
    <property type="entry name" value="SusD-like_N"/>
</dbReference>
<dbReference type="AlphaFoldDB" id="A0A364XYD8"/>
<name>A0A364XYD8_9BACT</name>
<dbReference type="Pfam" id="PF07980">
    <property type="entry name" value="SusD_RagB"/>
    <property type="match status" value="1"/>
</dbReference>
<comment type="caution">
    <text evidence="9">The sequence shown here is derived from an EMBL/GenBank/DDBJ whole genome shotgun (WGS) entry which is preliminary data.</text>
</comment>
<dbReference type="EMBL" id="QMFY01000011">
    <property type="protein sequence ID" value="RAV99456.1"/>
    <property type="molecule type" value="Genomic_DNA"/>
</dbReference>
<evidence type="ECO:0000256" key="3">
    <source>
        <dbReference type="ARBA" id="ARBA00022729"/>
    </source>
</evidence>
<evidence type="ECO:0000256" key="1">
    <source>
        <dbReference type="ARBA" id="ARBA00004442"/>
    </source>
</evidence>
<gene>
    <name evidence="9" type="ORF">DQQ10_19770</name>
</gene>
<feature type="domain" description="SusD-like N-terminal" evidence="8">
    <location>
        <begin position="46"/>
        <end position="216"/>
    </location>
</feature>
<dbReference type="CDD" id="cd08977">
    <property type="entry name" value="SusD"/>
    <property type="match status" value="1"/>
</dbReference>
<comment type="similarity">
    <text evidence="2">Belongs to the SusD family.</text>
</comment>
<dbReference type="GO" id="GO:0009279">
    <property type="term" value="C:cell outer membrane"/>
    <property type="evidence" value="ECO:0007669"/>
    <property type="project" value="UniProtKB-SubCell"/>
</dbReference>
<comment type="subcellular location">
    <subcellularLocation>
        <location evidence="1">Cell outer membrane</location>
    </subcellularLocation>
</comment>
<accession>A0A364XYD8</accession>
<dbReference type="InterPro" id="IPR012944">
    <property type="entry name" value="SusD_RagB_dom"/>
</dbReference>
<evidence type="ECO:0000256" key="5">
    <source>
        <dbReference type="ARBA" id="ARBA00023237"/>
    </source>
</evidence>
<feature type="signal peptide" evidence="6">
    <location>
        <begin position="1"/>
        <end position="21"/>
    </location>
</feature>
<protein>
    <submittedName>
        <fullName evidence="9">RagB/SusD family nutrient uptake outer membrane protein</fullName>
    </submittedName>
</protein>
<dbReference type="OrthoDB" id="9792139at2"/>
<evidence type="ECO:0000259" key="7">
    <source>
        <dbReference type="Pfam" id="PF07980"/>
    </source>
</evidence>
<evidence type="ECO:0000259" key="8">
    <source>
        <dbReference type="Pfam" id="PF14322"/>
    </source>
</evidence>
<keyword evidence="10" id="KW-1185">Reference proteome</keyword>
<proteinExistence type="inferred from homology"/>
<keyword evidence="5" id="KW-0998">Cell outer membrane</keyword>
<feature type="chain" id="PRO_5016767791" evidence="6">
    <location>
        <begin position="22"/>
        <end position="496"/>
    </location>
</feature>
<reference evidence="9 10" key="1">
    <citation type="submission" date="2018-06" db="EMBL/GenBank/DDBJ databases">
        <title>Chryseolinea flavus sp. nov., a member of the phylum Bacteroidetes isolated from soil.</title>
        <authorList>
            <person name="Li Y."/>
            <person name="Wang J."/>
        </authorList>
    </citation>
    <scope>NUCLEOTIDE SEQUENCE [LARGE SCALE GENOMIC DNA]</scope>
    <source>
        <strain evidence="9 10">SDU1-6</strain>
    </source>
</reference>
<keyword evidence="3 6" id="KW-0732">Signal</keyword>
<organism evidence="9 10">
    <name type="scientific">Pseudochryseolinea flava</name>
    <dbReference type="NCBI Taxonomy" id="2059302"/>
    <lineage>
        <taxon>Bacteria</taxon>
        <taxon>Pseudomonadati</taxon>
        <taxon>Bacteroidota</taxon>
        <taxon>Cytophagia</taxon>
        <taxon>Cytophagales</taxon>
        <taxon>Fulvivirgaceae</taxon>
        <taxon>Pseudochryseolinea</taxon>
    </lineage>
</organism>
<dbReference type="SUPFAM" id="SSF48452">
    <property type="entry name" value="TPR-like"/>
    <property type="match status" value="1"/>
</dbReference>
<dbReference type="RefSeq" id="WP_112748645.1">
    <property type="nucleotide sequence ID" value="NZ_QMFY01000011.1"/>
</dbReference>
<dbReference type="Gene3D" id="1.25.40.390">
    <property type="match status" value="1"/>
</dbReference>
<dbReference type="Proteomes" id="UP000251889">
    <property type="component" value="Unassembled WGS sequence"/>
</dbReference>
<feature type="domain" description="RagB/SusD" evidence="7">
    <location>
        <begin position="367"/>
        <end position="494"/>
    </location>
</feature>
<evidence type="ECO:0000313" key="10">
    <source>
        <dbReference type="Proteomes" id="UP000251889"/>
    </source>
</evidence>
<dbReference type="Pfam" id="PF14322">
    <property type="entry name" value="SusD-like_3"/>
    <property type="match status" value="1"/>
</dbReference>
<evidence type="ECO:0000256" key="6">
    <source>
        <dbReference type="SAM" id="SignalP"/>
    </source>
</evidence>
<dbReference type="InterPro" id="IPR011990">
    <property type="entry name" value="TPR-like_helical_dom_sf"/>
</dbReference>
<sequence>MKLINKIFMLTGLMIVLNACSLDEEPYGFLSTSNFYKSESDAMSALANCYDALPTNEYYGRYLYYLASLGTEEFSLKPDAQPADHELDKWNVLTTNENLEGVFFNAYMGINRTNMLIKHVPNIAMDETKKNQILGEAMFLRALHNFNLVRLFGSVPLRKEAVVSADAIPAARASLADIYAFIEEDLLAAEEKMAANIQNGRANKVAAQALLAKVYLQLASASASGVAQYDFVGSTDYYAKAALYAEKVLTNDAGFRFWTDDIKALWDVDNQVGNEFIFSVAFNRVGGISEGDFSKFSMLQVPYVNGTKIKLGPDFTVEIPDGWNHLQTETPFFNSFDPADNRKNDLIVSHVKIGTTDYTFPGGGLQYPFTRKYIDKNQAGDQTSHYVSVIRYSDIMLVYAEALGAKPEAYGWVNMIRTRAGLDDLEEGLSDADFRAAVVKERSFELAFEGNRLFDLRRTKTVESVLEGEYGKEVNPANAYFYPIPQAELDNNPLID</sequence>
<keyword evidence="4" id="KW-0472">Membrane</keyword>